<dbReference type="GO" id="GO:0004519">
    <property type="term" value="F:endonuclease activity"/>
    <property type="evidence" value="ECO:0007669"/>
    <property type="project" value="UniProtKB-KW"/>
</dbReference>
<dbReference type="Proteomes" id="UP000743899">
    <property type="component" value="Unassembled WGS sequence"/>
</dbReference>
<evidence type="ECO:0000256" key="3">
    <source>
        <dbReference type="ARBA" id="ARBA00022801"/>
    </source>
</evidence>
<keyword evidence="6" id="KW-1185">Reference proteome</keyword>
<reference evidence="5 6" key="1">
    <citation type="submission" date="2020-01" db="EMBL/GenBank/DDBJ databases">
        <title>A novel Bacillus sp. from Pasinler.</title>
        <authorList>
            <person name="Adiguzel A."/>
            <person name="Ay H."/>
            <person name="Baltaci M.O."/>
        </authorList>
    </citation>
    <scope>NUCLEOTIDE SEQUENCE [LARGE SCALE GENOMIC DNA]</scope>
    <source>
        <strain evidence="5 6">P1</strain>
    </source>
</reference>
<keyword evidence="1" id="KW-0540">Nuclease</keyword>
<feature type="domain" description="DNA mismatch repair MutH/Type II restriction enzyme Sau3AI" evidence="4">
    <location>
        <begin position="48"/>
        <end position="150"/>
    </location>
</feature>
<dbReference type="NCBIfam" id="NF040973">
    <property type="entry name" value="restrict_Sau3AI"/>
    <property type="match status" value="1"/>
</dbReference>
<dbReference type="RefSeq" id="WP_161920288.1">
    <property type="nucleotide sequence ID" value="NZ_JAACYS010000022.1"/>
</dbReference>
<evidence type="ECO:0000313" key="5">
    <source>
        <dbReference type="EMBL" id="NCU17457.1"/>
    </source>
</evidence>
<dbReference type="EMBL" id="JAACYS010000022">
    <property type="protein sequence ID" value="NCU17457.1"/>
    <property type="molecule type" value="Genomic_DNA"/>
</dbReference>
<dbReference type="SMART" id="SM00927">
    <property type="entry name" value="MutH"/>
    <property type="match status" value="1"/>
</dbReference>
<dbReference type="InterPro" id="IPR037057">
    <property type="entry name" value="DNA_rep_MutH/T2_RE_sf"/>
</dbReference>
<keyword evidence="3" id="KW-0378">Hydrolase</keyword>
<dbReference type="CDD" id="cd22356">
    <property type="entry name" value="Sau3AI_N-like"/>
    <property type="match status" value="1"/>
</dbReference>
<evidence type="ECO:0000259" key="4">
    <source>
        <dbReference type="SMART" id="SM00927"/>
    </source>
</evidence>
<dbReference type="CDD" id="cd22355">
    <property type="entry name" value="Sau3AI_C"/>
    <property type="match status" value="1"/>
</dbReference>
<gene>
    <name evidence="5" type="ORF">GW534_06720</name>
</gene>
<protein>
    <submittedName>
        <fullName evidence="5">Restriction endonuclease</fullName>
    </submittedName>
</protein>
<keyword evidence="2 5" id="KW-0255">Endonuclease</keyword>
<dbReference type="InterPro" id="IPR011335">
    <property type="entry name" value="Restrct_endonuc-II-like"/>
</dbReference>
<proteinExistence type="predicted"/>
<evidence type="ECO:0000256" key="2">
    <source>
        <dbReference type="ARBA" id="ARBA00022759"/>
    </source>
</evidence>
<dbReference type="Gene3D" id="3.40.600.10">
    <property type="entry name" value="DNA mismatch repair MutH/Restriction endonuclease, type II"/>
    <property type="match status" value="2"/>
</dbReference>
<sequence>MLYEKKEELLYTASLAEGKTFGEIDKTGRIKNDKAKGQLGQIIEESFFGYEVNSKKEADFANLGIELKVTPVKKNKNGTLSAKERLVLNIINYEEEVNKDFESSSFWKKNKEILMMFYEWLPNLDRSDYRIIKAYLHQYPEEDLEIIKQDWETIVGKIKVGLAHELSEGDTNYLGACPKGANKKSLRSQPYSDIKAMQRAFCLKQGYMTSIVRKVINKEDLVKFSTAPELKQKSFYNLIQEKFHPYIGMSLEEIASITNLPINYKSKSFLQEFVSGLLGIRVTKLEQIEEFAKANIQVKTIRLEPNGVPKEHMSFKNINFSEWENETWENSWLKNFFEQTKFLFVVFQYKESYSKNPQRKLYFSGIILWNMPTNEINGRLKDFWTHVQKLIKQGIELQPVKQKNRTIVRNNLPKPNFNGLCHIRPKARDGNDRVPLPDGRLITKQAFWLDNIYVSEICNSLRRGVY</sequence>
<organism evidence="5 6">
    <name type="scientific">Pallidibacillus pasinlerensis</name>
    <dbReference type="NCBI Taxonomy" id="2703818"/>
    <lineage>
        <taxon>Bacteria</taxon>
        <taxon>Bacillati</taxon>
        <taxon>Bacillota</taxon>
        <taxon>Bacilli</taxon>
        <taxon>Bacillales</taxon>
        <taxon>Bacillaceae</taxon>
        <taxon>Pallidibacillus</taxon>
    </lineage>
</organism>
<dbReference type="Pfam" id="PF02976">
    <property type="entry name" value="MutH"/>
    <property type="match status" value="2"/>
</dbReference>
<dbReference type="InterPro" id="IPR011337">
    <property type="entry name" value="DNA_rep_MutH/RE_typeII_Sau3AI"/>
</dbReference>
<accession>A0ABX0A217</accession>
<comment type="caution">
    <text evidence="5">The sequence shown here is derived from an EMBL/GenBank/DDBJ whole genome shotgun (WGS) entry which is preliminary data.</text>
</comment>
<evidence type="ECO:0000256" key="1">
    <source>
        <dbReference type="ARBA" id="ARBA00022722"/>
    </source>
</evidence>
<evidence type="ECO:0000313" key="6">
    <source>
        <dbReference type="Proteomes" id="UP000743899"/>
    </source>
</evidence>
<dbReference type="SUPFAM" id="SSF52980">
    <property type="entry name" value="Restriction endonuclease-like"/>
    <property type="match status" value="2"/>
</dbReference>
<name>A0ABX0A217_9BACI</name>